<dbReference type="Proteomes" id="UP001347796">
    <property type="component" value="Unassembled WGS sequence"/>
</dbReference>
<dbReference type="SUPFAM" id="SSF55874">
    <property type="entry name" value="ATPase domain of HSP90 chaperone/DNA topoisomerase II/histidine kinase"/>
    <property type="match status" value="1"/>
</dbReference>
<feature type="domain" description="Sacsin/Nov" evidence="1">
    <location>
        <begin position="18"/>
        <end position="249"/>
    </location>
</feature>
<dbReference type="Pfam" id="PF25794">
    <property type="entry name" value="SACS"/>
    <property type="match status" value="1"/>
</dbReference>
<reference evidence="2 3" key="1">
    <citation type="submission" date="2024-01" db="EMBL/GenBank/DDBJ databases">
        <title>The genome of the rayed Mediterranean limpet Patella caerulea (Linnaeus, 1758).</title>
        <authorList>
            <person name="Anh-Thu Weber A."/>
            <person name="Halstead-Nussloch G."/>
        </authorList>
    </citation>
    <scope>NUCLEOTIDE SEQUENCE [LARGE SCALE GENOMIC DNA]</scope>
    <source>
        <strain evidence="2">AATW-2023a</strain>
        <tissue evidence="2">Whole specimen</tissue>
    </source>
</reference>
<dbReference type="InterPro" id="IPR036890">
    <property type="entry name" value="HATPase_C_sf"/>
</dbReference>
<proteinExistence type="predicted"/>
<dbReference type="PANTHER" id="PTHR46919">
    <property type="entry name" value="ZINC FINGER, C3HC4 TYPE (RING FINGER) FAMILY PROTEIN"/>
    <property type="match status" value="1"/>
</dbReference>
<dbReference type="NCBIfam" id="NF047352">
    <property type="entry name" value="P_loop_sacsin"/>
    <property type="match status" value="1"/>
</dbReference>
<evidence type="ECO:0000259" key="1">
    <source>
        <dbReference type="Pfam" id="PF25794"/>
    </source>
</evidence>
<protein>
    <recommendedName>
        <fullName evidence="1">Sacsin/Nov domain-containing protein</fullName>
    </recommendedName>
</protein>
<evidence type="ECO:0000313" key="3">
    <source>
        <dbReference type="Proteomes" id="UP001347796"/>
    </source>
</evidence>
<name>A0AAN8JS43_PATCE</name>
<gene>
    <name evidence="2" type="ORF">SNE40_011529</name>
</gene>
<organism evidence="2 3">
    <name type="scientific">Patella caerulea</name>
    <name type="common">Rayed Mediterranean limpet</name>
    <dbReference type="NCBI Taxonomy" id="87958"/>
    <lineage>
        <taxon>Eukaryota</taxon>
        <taxon>Metazoa</taxon>
        <taxon>Spiralia</taxon>
        <taxon>Lophotrochozoa</taxon>
        <taxon>Mollusca</taxon>
        <taxon>Gastropoda</taxon>
        <taxon>Patellogastropoda</taxon>
        <taxon>Patelloidea</taxon>
        <taxon>Patellidae</taxon>
        <taxon>Patella</taxon>
    </lineage>
</organism>
<accession>A0AAN8JS43</accession>
<evidence type="ECO:0000313" key="2">
    <source>
        <dbReference type="EMBL" id="KAK6179093.1"/>
    </source>
</evidence>
<dbReference type="InterPro" id="IPR058210">
    <property type="entry name" value="SACS/Nov_dom"/>
</dbReference>
<sequence>MEEESSDEEFSAMRLPSLIDQLKRLLEQYSDGQILKELIQNAEDGGATRMKVMFVNKHHQPLTPLEMWKENPIQFAMKGPALCVYNDGLFTKEDWEGIAAIQCSGKENEPLKVGRFGLGFKSVFNITDTPLILSGSKLMIINPAANVHDVVVTKKFRKIDEKSKKEMLDLMSGIFGFSPEVFQLQAGFNGTLFWFPLRTVGSSLCKTIYDEDKIRDIFHGFTSLAPSILLFLKKIEIIEIYEKHSETRKLFEVCLDADDLLMLRQDRKLFVQEIERFNGRFASQPVKNILRPKVKFEGFDWLKMETSEDEWLIINHYHGGHVSAELRNLVEDDDWPYSPYVSIAACLSKPITKGHVFCFLPLPLEGQSLTGLPVHVNGFFALSQDRHHVRWNSSEQDRNNSHTEKSILWNQYLVKEILPQVYTNLILQLIDDERDRSKQLTCSERSQRADIVYGTLPNNGNVTDNWKNMIDPIFHQLYSTACMFTKREEGIWTEPQNTVFTKIQDESMVDSVEHAYLLCGRNFSRAPICILDAFRKHGPITFISAEHLREELLQHPEVASQLNVKVKLNLLHYILDNNDNCLQGLTLLPLADGNFCTFTTGNTEVVYIFENVEDMKMFPGLESHFVKSELEPGLYLKIQNQCSREIGKFQIKIFDPNDFSHLIDLCIKQNQWQGIKLTKSLEVWLELVWTYIGKYKKLIIEKIKCMDLLPYKEPKTGEERLIKTSEIAILESYTGNDSLHESLIGALEKLNIKVYKSLPEYISTVVAGTFVEYPTSAGLVNCFRRITEDDQVMERSVMDFNSRCSVSEKKALLVKLNTIENISNTKKLLRRLHLFSLTPGVEMDVCLDDVNAIFDGSKELHIPIKPHEKMIHCSDKLVESFYVALKLEAKQKSFSEIISKILQDLSSGSFYSENEKLQFMEFFVENIKEFENDELKMKLARSIQFIENLTGQYCCPSELFDPKPKLLQDLFHYDKSVFPSTRYVDNLTNLKKLGLRGVCDIKDNEILRIANFINEQYLNNGRSDLSSISVALLEYLNTDENSMDVDTIKRLSTLTWCPVLDNRPDGYPEKLEFAAEGHTNLLKKPCELIHYDYVYLVGGKQFIARKDIPVCLTKFFMNILAIEYSVTDQLLFVSKDYSERSVTEQSKFMAVLENIYGFLTKHKIYTGLSEKRVIWTGSEGKFQIPENVWLNKKQTDIPLDPYMFSLPDTFYDFKDWFLGIGCESEQSNEVLLKTLRQIKDKHDNENEHQPEVVTKDLSLVIQIVNTLVNSKEDVSQEILLPIFTESEDVLQLKPAQECTVCNEDWLSDLVSTQLKYLKSLS</sequence>
<dbReference type="EMBL" id="JAZGQO010000008">
    <property type="protein sequence ID" value="KAK6179093.1"/>
    <property type="molecule type" value="Genomic_DNA"/>
</dbReference>
<dbReference type="PANTHER" id="PTHR46919:SF2">
    <property type="entry name" value="SACSIN"/>
    <property type="match status" value="1"/>
</dbReference>
<comment type="caution">
    <text evidence="2">The sequence shown here is derived from an EMBL/GenBank/DDBJ whole genome shotgun (WGS) entry which is preliminary data.</text>
</comment>
<keyword evidence="3" id="KW-1185">Reference proteome</keyword>